<keyword evidence="1" id="KW-0732">Signal</keyword>
<sequence length="172" mass="19259">MKNKSTLTFCTFLFLCCISLFFSNKIIAQENGIYELSNNNFSKSVAKSQADNGRSEFNKLVKNLHPTVYVGNGIEKTTYGEGLPIKLTLKDAKSVSILNSGNPKYNKVQLITIKLNKSSDLNTKLDLSSLSGLSELKYIFIRCNFKCTADQLKTFVNANSVIRIFYRSETPS</sequence>
<evidence type="ECO:0000256" key="1">
    <source>
        <dbReference type="SAM" id="SignalP"/>
    </source>
</evidence>
<dbReference type="Proteomes" id="UP001337305">
    <property type="component" value="Unassembled WGS sequence"/>
</dbReference>
<organism evidence="2 3">
    <name type="scientific">Flavivirga spongiicola</name>
    <dbReference type="NCBI Taxonomy" id="421621"/>
    <lineage>
        <taxon>Bacteria</taxon>
        <taxon>Pseudomonadati</taxon>
        <taxon>Bacteroidota</taxon>
        <taxon>Flavobacteriia</taxon>
        <taxon>Flavobacteriales</taxon>
        <taxon>Flavobacteriaceae</taxon>
        <taxon>Flavivirga</taxon>
    </lineage>
</organism>
<accession>A0ABU7XY45</accession>
<name>A0ABU7XY45_9FLAO</name>
<proteinExistence type="predicted"/>
<dbReference type="EMBL" id="JAODOP010000004">
    <property type="protein sequence ID" value="MEF3835638.1"/>
    <property type="molecule type" value="Genomic_DNA"/>
</dbReference>
<feature type="chain" id="PRO_5045491318" evidence="1">
    <location>
        <begin position="29"/>
        <end position="172"/>
    </location>
</feature>
<evidence type="ECO:0000313" key="2">
    <source>
        <dbReference type="EMBL" id="MEF3835638.1"/>
    </source>
</evidence>
<keyword evidence="3" id="KW-1185">Reference proteome</keyword>
<protein>
    <submittedName>
        <fullName evidence="2">Uncharacterized protein</fullName>
    </submittedName>
</protein>
<evidence type="ECO:0000313" key="3">
    <source>
        <dbReference type="Proteomes" id="UP001337305"/>
    </source>
</evidence>
<gene>
    <name evidence="2" type="ORF">N1F79_21110</name>
</gene>
<reference evidence="2 3" key="1">
    <citation type="submission" date="2022-09" db="EMBL/GenBank/DDBJ databases">
        <title>Genome sequencing of Flavivirga sp. MEBiC05379.</title>
        <authorList>
            <person name="Oh H.-M."/>
            <person name="Kwon K.K."/>
            <person name="Park M.J."/>
            <person name="Yang S.-H."/>
        </authorList>
    </citation>
    <scope>NUCLEOTIDE SEQUENCE [LARGE SCALE GENOMIC DNA]</scope>
    <source>
        <strain evidence="2 3">MEBiC05379</strain>
    </source>
</reference>
<dbReference type="RefSeq" id="WP_303307919.1">
    <property type="nucleotide sequence ID" value="NZ_JAODOP010000004.1"/>
</dbReference>
<feature type="signal peptide" evidence="1">
    <location>
        <begin position="1"/>
        <end position="28"/>
    </location>
</feature>
<comment type="caution">
    <text evidence="2">The sequence shown here is derived from an EMBL/GenBank/DDBJ whole genome shotgun (WGS) entry which is preliminary data.</text>
</comment>